<dbReference type="InterPro" id="IPR006059">
    <property type="entry name" value="SBP"/>
</dbReference>
<keyword evidence="2" id="KW-0813">Transport</keyword>
<reference evidence="4" key="1">
    <citation type="submission" date="2022-10" db="EMBL/GenBank/DDBJ databases">
        <title>The complete genomes of actinobacterial strains from the NBC collection.</title>
        <authorList>
            <person name="Joergensen T.S."/>
            <person name="Alvarez Arevalo M."/>
            <person name="Sterndorff E.B."/>
            <person name="Faurdal D."/>
            <person name="Vuksanovic O."/>
            <person name="Mourched A.-S."/>
            <person name="Charusanti P."/>
            <person name="Shaw S."/>
            <person name="Blin K."/>
            <person name="Weber T."/>
        </authorList>
    </citation>
    <scope>NUCLEOTIDE SEQUENCE</scope>
    <source>
        <strain evidence="4">NBC_01393</strain>
    </source>
</reference>
<evidence type="ECO:0000256" key="3">
    <source>
        <dbReference type="ARBA" id="ARBA00022729"/>
    </source>
</evidence>
<keyword evidence="3" id="KW-0732">Signal</keyword>
<sequence>MSLSSGIRGRLLRVLLALCLSAVLLAGCGSGGGGPVTLNWYNFPDDSGALASAASTCSKQSDGRYRISYNKLPRTADGQRQQLVRRLAAKDDTVDIIGLDVTWPAEFAEAKWILPWTGSNRAAATRDTLEVPLQTATWKGRLYAVPYNTNTQLLWYRKDLVPTPPETWAEMILMAGRLAKQGKPHYVEIQGAQYEGLTVWFNTLVESAGGSILNATATAPRLGPPAVRAASVMKTLATSAAADPSLSNQMEDQNRLAMESGSAAFEINYPFVYPSMKANNPKLFEQFRWAPYPGIEKGRPAKPTIGGIDLAIGAYTRHSAFAFEAALCLRNRQNQLTAALEGGLPPTLRPLYSDPALVKNYPFASTVLAALENASIRPKTPAYQNVSIAISHTLSPPNGIEPRPDVQKISGQIKDALNSKGLIP</sequence>
<proteinExistence type="inferred from homology"/>
<dbReference type="CDD" id="cd14750">
    <property type="entry name" value="PBP2_TMBP"/>
    <property type="match status" value="1"/>
</dbReference>
<dbReference type="GO" id="GO:0015768">
    <property type="term" value="P:maltose transport"/>
    <property type="evidence" value="ECO:0007669"/>
    <property type="project" value="TreeGrafter"/>
</dbReference>
<dbReference type="SUPFAM" id="SSF53850">
    <property type="entry name" value="Periplasmic binding protein-like II"/>
    <property type="match status" value="1"/>
</dbReference>
<protein>
    <submittedName>
        <fullName evidence="4">ABC transporter substrate-binding protein</fullName>
    </submittedName>
</protein>
<organism evidence="4">
    <name type="scientific">Streptomyces sp. NBC_01393</name>
    <dbReference type="NCBI Taxonomy" id="2903851"/>
    <lineage>
        <taxon>Bacteria</taxon>
        <taxon>Bacillati</taxon>
        <taxon>Actinomycetota</taxon>
        <taxon>Actinomycetes</taxon>
        <taxon>Kitasatosporales</taxon>
        <taxon>Streptomycetaceae</taxon>
        <taxon>Streptomyces</taxon>
    </lineage>
</organism>
<name>A0AAU3I9H2_9ACTN</name>
<dbReference type="PANTHER" id="PTHR30061:SF50">
    <property type="entry name" value="MALTOSE_MALTODEXTRIN-BINDING PERIPLASMIC PROTEIN"/>
    <property type="match status" value="1"/>
</dbReference>
<dbReference type="GO" id="GO:0042956">
    <property type="term" value="P:maltodextrin transmembrane transport"/>
    <property type="evidence" value="ECO:0007669"/>
    <property type="project" value="TreeGrafter"/>
</dbReference>
<comment type="similarity">
    <text evidence="1">Belongs to the bacterial solute-binding protein 1 family.</text>
</comment>
<accession>A0AAU3I9H2</accession>
<dbReference type="GO" id="GO:0055052">
    <property type="term" value="C:ATP-binding cassette (ABC) transporter complex, substrate-binding subunit-containing"/>
    <property type="evidence" value="ECO:0007669"/>
    <property type="project" value="TreeGrafter"/>
</dbReference>
<dbReference type="Pfam" id="PF01547">
    <property type="entry name" value="SBP_bac_1"/>
    <property type="match status" value="1"/>
</dbReference>
<evidence type="ECO:0000256" key="1">
    <source>
        <dbReference type="ARBA" id="ARBA00008520"/>
    </source>
</evidence>
<dbReference type="Gene3D" id="3.40.190.10">
    <property type="entry name" value="Periplasmic binding protein-like II"/>
    <property type="match status" value="2"/>
</dbReference>
<gene>
    <name evidence="4" type="ORF">OG699_43275</name>
</gene>
<dbReference type="PANTHER" id="PTHR30061">
    <property type="entry name" value="MALTOSE-BINDING PERIPLASMIC PROTEIN"/>
    <property type="match status" value="1"/>
</dbReference>
<dbReference type="GO" id="GO:1901982">
    <property type="term" value="F:maltose binding"/>
    <property type="evidence" value="ECO:0007669"/>
    <property type="project" value="TreeGrafter"/>
</dbReference>
<dbReference type="AlphaFoldDB" id="A0AAU3I9H2"/>
<evidence type="ECO:0000313" key="4">
    <source>
        <dbReference type="EMBL" id="WTZ14184.1"/>
    </source>
</evidence>
<dbReference type="EMBL" id="CP109546">
    <property type="protein sequence ID" value="WTZ14184.1"/>
    <property type="molecule type" value="Genomic_DNA"/>
</dbReference>
<evidence type="ECO:0000256" key="2">
    <source>
        <dbReference type="ARBA" id="ARBA00022448"/>
    </source>
</evidence>